<keyword evidence="5" id="KW-0256">Endoplasmic reticulum</keyword>
<reference evidence="10 11" key="1">
    <citation type="journal article" date="2016" name="Nat. Commun.">
        <title>Extremotolerant tardigrade genome and improved radiotolerance of human cultured cells by tardigrade-unique protein.</title>
        <authorList>
            <person name="Hashimoto T."/>
            <person name="Horikawa D.D."/>
            <person name="Saito Y."/>
            <person name="Kuwahara H."/>
            <person name="Kozuka-Hata H."/>
            <person name="Shin-I T."/>
            <person name="Minakuchi Y."/>
            <person name="Ohishi K."/>
            <person name="Motoyama A."/>
            <person name="Aizu T."/>
            <person name="Enomoto A."/>
            <person name="Kondo K."/>
            <person name="Tanaka S."/>
            <person name="Hara Y."/>
            <person name="Koshikawa S."/>
            <person name="Sagara H."/>
            <person name="Miura T."/>
            <person name="Yokobori S."/>
            <person name="Miyagawa K."/>
            <person name="Suzuki Y."/>
            <person name="Kubo T."/>
            <person name="Oyama M."/>
            <person name="Kohara Y."/>
            <person name="Fujiyama A."/>
            <person name="Arakawa K."/>
            <person name="Katayama T."/>
            <person name="Toyoda A."/>
            <person name="Kunieda T."/>
        </authorList>
    </citation>
    <scope>NUCLEOTIDE SEQUENCE [LARGE SCALE GENOMIC DNA]</scope>
    <source>
        <strain evidence="10 11">YOKOZUNA-1</strain>
    </source>
</reference>
<dbReference type="GO" id="GO:0032869">
    <property type="term" value="P:cellular response to insulin stimulus"/>
    <property type="evidence" value="ECO:0007669"/>
    <property type="project" value="TreeGrafter"/>
</dbReference>
<dbReference type="EMBL" id="BDGG01000018">
    <property type="protein sequence ID" value="GAV08592.1"/>
    <property type="molecule type" value="Genomic_DNA"/>
</dbReference>
<keyword evidence="8" id="KW-0753">Steroid metabolism</keyword>
<comment type="similarity">
    <text evidence="2">Belongs to the INSIG family.</text>
</comment>
<keyword evidence="6 9" id="KW-1133">Transmembrane helix</keyword>
<evidence type="ECO:0000256" key="8">
    <source>
        <dbReference type="ARBA" id="ARBA00023166"/>
    </source>
</evidence>
<comment type="caution">
    <text evidence="10">The sequence shown here is derived from an EMBL/GenBank/DDBJ whole genome shotgun (WGS) entry which is preliminary data.</text>
</comment>
<feature type="transmembrane region" description="Helical" evidence="9">
    <location>
        <begin position="161"/>
        <end position="180"/>
    </location>
</feature>
<feature type="transmembrane region" description="Helical" evidence="9">
    <location>
        <begin position="133"/>
        <end position="154"/>
    </location>
</feature>
<evidence type="ECO:0000256" key="7">
    <source>
        <dbReference type="ARBA" id="ARBA00023136"/>
    </source>
</evidence>
<dbReference type="STRING" id="947166.A0A1D1W531"/>
<evidence type="ECO:0000256" key="6">
    <source>
        <dbReference type="ARBA" id="ARBA00022989"/>
    </source>
</evidence>
<dbReference type="OrthoDB" id="205546at2759"/>
<dbReference type="AlphaFoldDB" id="A0A1D1W531"/>
<dbReference type="Pfam" id="PF07281">
    <property type="entry name" value="INSIG"/>
    <property type="match status" value="1"/>
</dbReference>
<evidence type="ECO:0000256" key="5">
    <source>
        <dbReference type="ARBA" id="ARBA00022824"/>
    </source>
</evidence>
<evidence type="ECO:0000256" key="9">
    <source>
        <dbReference type="SAM" id="Phobius"/>
    </source>
</evidence>
<keyword evidence="8" id="KW-1207">Sterol metabolism</keyword>
<dbReference type="PANTHER" id="PTHR15301">
    <property type="entry name" value="INSULIN-INDUCED GENE 1"/>
    <property type="match status" value="1"/>
</dbReference>
<keyword evidence="4 9" id="KW-0812">Transmembrane</keyword>
<feature type="transmembrane region" description="Helical" evidence="9">
    <location>
        <begin position="109"/>
        <end position="127"/>
    </location>
</feature>
<gene>
    <name evidence="10" type="primary">RvY_18257-1</name>
    <name evidence="10" type="synonym">RvY_18257.1</name>
    <name evidence="10" type="ORF">RvY_18257</name>
</gene>
<evidence type="ECO:0000313" key="10">
    <source>
        <dbReference type="EMBL" id="GAV08592.1"/>
    </source>
</evidence>
<dbReference type="InterPro" id="IPR025929">
    <property type="entry name" value="INSIG_fam"/>
</dbReference>
<dbReference type="GO" id="GO:0006695">
    <property type="term" value="P:cholesterol biosynthetic process"/>
    <property type="evidence" value="ECO:0007669"/>
    <property type="project" value="TreeGrafter"/>
</dbReference>
<feature type="transmembrane region" description="Helical" evidence="9">
    <location>
        <begin position="192"/>
        <end position="212"/>
    </location>
</feature>
<keyword evidence="11" id="KW-1185">Reference proteome</keyword>
<evidence type="ECO:0000256" key="2">
    <source>
        <dbReference type="ARBA" id="ARBA00007475"/>
    </source>
</evidence>
<dbReference type="GO" id="GO:0036316">
    <property type="term" value="P:SREBP-SCAP complex retention in endoplasmic reticulum"/>
    <property type="evidence" value="ECO:0007669"/>
    <property type="project" value="TreeGrafter"/>
</dbReference>
<protein>
    <submittedName>
        <fullName evidence="10">Uncharacterized protein</fullName>
    </submittedName>
</protein>
<dbReference type="PANTHER" id="PTHR15301:SF3">
    <property type="entry name" value="PROTEIN NSG1-RELATED"/>
    <property type="match status" value="1"/>
</dbReference>
<keyword evidence="3" id="KW-0153">Cholesterol metabolism</keyword>
<name>A0A1D1W531_RAMVA</name>
<evidence type="ECO:0000313" key="11">
    <source>
        <dbReference type="Proteomes" id="UP000186922"/>
    </source>
</evidence>
<dbReference type="GO" id="GO:0032937">
    <property type="term" value="C:SREBP-SCAP-Insig complex"/>
    <property type="evidence" value="ECO:0007669"/>
    <property type="project" value="TreeGrafter"/>
</dbReference>
<feature type="transmembrane region" description="Helical" evidence="9">
    <location>
        <begin position="34"/>
        <end position="55"/>
    </location>
</feature>
<dbReference type="Proteomes" id="UP000186922">
    <property type="component" value="Unassembled WGS sequence"/>
</dbReference>
<proteinExistence type="inferred from homology"/>
<keyword evidence="7 9" id="KW-0472">Membrane</keyword>
<evidence type="ECO:0000256" key="4">
    <source>
        <dbReference type="ARBA" id="ARBA00022692"/>
    </source>
</evidence>
<evidence type="ECO:0000256" key="1">
    <source>
        <dbReference type="ARBA" id="ARBA00004477"/>
    </source>
</evidence>
<evidence type="ECO:0000256" key="3">
    <source>
        <dbReference type="ARBA" id="ARBA00022548"/>
    </source>
</evidence>
<organism evidence="10 11">
    <name type="scientific">Ramazzottius varieornatus</name>
    <name type="common">Water bear</name>
    <name type="synonym">Tardigrade</name>
    <dbReference type="NCBI Taxonomy" id="947166"/>
    <lineage>
        <taxon>Eukaryota</taxon>
        <taxon>Metazoa</taxon>
        <taxon>Ecdysozoa</taxon>
        <taxon>Tardigrada</taxon>
        <taxon>Eutardigrada</taxon>
        <taxon>Parachela</taxon>
        <taxon>Hypsibioidea</taxon>
        <taxon>Ramazzottiidae</taxon>
        <taxon>Ramazzottius</taxon>
    </lineage>
</organism>
<accession>A0A1D1W531</accession>
<keyword evidence="8" id="KW-0443">Lipid metabolism</keyword>
<comment type="subcellular location">
    <subcellularLocation>
        <location evidence="1">Endoplasmic reticulum membrane</location>
        <topology evidence="1">Multi-pass membrane protein</topology>
    </subcellularLocation>
</comment>
<feature type="transmembrane region" description="Helical" evidence="9">
    <location>
        <begin position="75"/>
        <end position="97"/>
    </location>
</feature>
<dbReference type="GO" id="GO:0032933">
    <property type="term" value="P:SREBP signaling pathway"/>
    <property type="evidence" value="ECO:0007669"/>
    <property type="project" value="TreeGrafter"/>
</dbReference>
<sequence length="238" mass="26954">METGQRKRHSQSRSPSESVRIISDKVLRRSQQSLWIRAVVLFIVGVLFALVLNLLQVQRRVTLFPPEVLASLFSSAWWIPPCCGIASACIGIAYPYMDEKLGKAHRFKREWSCVMRCIAVFVGINHASAKIAFANNLQLSITLGAMSIGLWWLFDRSRSGFMLGLAIAFFATFVTQVLVYNDMFQYSEPDFLYIRSWIPCIFFSGGITIGSLGRQLAYVEEEEAYPHTNGSQDKLHTE</sequence>